<dbReference type="Proteomes" id="UP000005744">
    <property type="component" value="Unassembled WGS sequence"/>
</dbReference>
<dbReference type="Pfam" id="PF13682">
    <property type="entry name" value="CZB"/>
    <property type="match status" value="1"/>
</dbReference>
<gene>
    <name evidence="2" type="ORF">BegalDRAFT_1588</name>
</gene>
<proteinExistence type="predicted"/>
<dbReference type="eggNOG" id="ENOG502ZWSF">
    <property type="taxonomic scope" value="Bacteria"/>
</dbReference>
<protein>
    <recommendedName>
        <fullName evidence="1">Chemoreceptor zinc-binding domain-containing protein</fullName>
    </recommendedName>
</protein>
<dbReference type="OrthoDB" id="9808588at2"/>
<dbReference type="STRING" id="395493.BegalDRAFT_1588"/>
<keyword evidence="3" id="KW-1185">Reference proteome</keyword>
<sequence>MANKAFFMLRLNDHIQYLRKMDAALKGESDFAGMTHQDCKLGKWIYGEALNEIASLQEKDKAKTIYDSMLEPHEKFHAAGHRALSCKQSGDDAGAQAAMTEMHVLSNTLTTKLLELDKLS</sequence>
<dbReference type="RefSeq" id="WP_002685438.1">
    <property type="nucleotide sequence ID" value="NZ_JH600070.1"/>
</dbReference>
<name>I3CFS4_9GAMM</name>
<dbReference type="HOGENOM" id="CLU_2045114_0_0_6"/>
<evidence type="ECO:0000259" key="1">
    <source>
        <dbReference type="Pfam" id="PF13682"/>
    </source>
</evidence>
<dbReference type="EMBL" id="JH600070">
    <property type="protein sequence ID" value="EIJ42467.1"/>
    <property type="molecule type" value="Genomic_DNA"/>
</dbReference>
<dbReference type="AlphaFoldDB" id="I3CFS4"/>
<evidence type="ECO:0000313" key="3">
    <source>
        <dbReference type="Proteomes" id="UP000005744"/>
    </source>
</evidence>
<dbReference type="Gene3D" id="1.20.120.30">
    <property type="entry name" value="Aspartate receptor, ligand-binding domain"/>
    <property type="match status" value="1"/>
</dbReference>
<evidence type="ECO:0000313" key="2">
    <source>
        <dbReference type="EMBL" id="EIJ42467.1"/>
    </source>
</evidence>
<reference evidence="2 3" key="1">
    <citation type="submission" date="2011-11" db="EMBL/GenBank/DDBJ databases">
        <title>Improved High-Quality Draft sequence of Beggiatoa alba B18lD.</title>
        <authorList>
            <consortium name="US DOE Joint Genome Institute"/>
            <person name="Lucas S."/>
            <person name="Han J."/>
            <person name="Lapidus A."/>
            <person name="Cheng J.-F."/>
            <person name="Goodwin L."/>
            <person name="Pitluck S."/>
            <person name="Peters L."/>
            <person name="Mikhailova N."/>
            <person name="Held B."/>
            <person name="Detter J.C."/>
            <person name="Han C."/>
            <person name="Tapia R."/>
            <person name="Land M."/>
            <person name="Hauser L."/>
            <person name="Kyrpides N."/>
            <person name="Ivanova N."/>
            <person name="Pagani I."/>
            <person name="Samuel K."/>
            <person name="Teske A."/>
            <person name="Mueller J."/>
            <person name="Woyke T."/>
        </authorList>
    </citation>
    <scope>NUCLEOTIDE SEQUENCE [LARGE SCALE GENOMIC DNA]</scope>
    <source>
        <strain evidence="2 3">B18LD</strain>
    </source>
</reference>
<dbReference type="InterPro" id="IPR025991">
    <property type="entry name" value="Chemoreceptor_zinc-bind_dom"/>
</dbReference>
<accession>I3CFS4</accession>
<feature type="domain" description="Chemoreceptor zinc-binding" evidence="1">
    <location>
        <begin position="14"/>
        <end position="84"/>
    </location>
</feature>
<organism evidence="2 3">
    <name type="scientific">Beggiatoa alba B18LD</name>
    <dbReference type="NCBI Taxonomy" id="395493"/>
    <lineage>
        <taxon>Bacteria</taxon>
        <taxon>Pseudomonadati</taxon>
        <taxon>Pseudomonadota</taxon>
        <taxon>Gammaproteobacteria</taxon>
        <taxon>Thiotrichales</taxon>
        <taxon>Thiotrichaceae</taxon>
        <taxon>Beggiatoa</taxon>
    </lineage>
</organism>